<dbReference type="STRING" id="1073090.A0A1L9SCY3"/>
<feature type="domain" description="AB hydrolase-1" evidence="1">
    <location>
        <begin position="6"/>
        <end position="241"/>
    </location>
</feature>
<accession>A0A1L9SCY3</accession>
<dbReference type="InterPro" id="IPR029058">
    <property type="entry name" value="AB_hydrolase_fold"/>
</dbReference>
<gene>
    <name evidence="2" type="ORF">ASPZODRAFT_100245</name>
</gene>
<dbReference type="Proteomes" id="UP000184188">
    <property type="component" value="Unassembled WGS sequence"/>
</dbReference>
<dbReference type="InterPro" id="IPR052897">
    <property type="entry name" value="Sec-Metab_Biosynth_Hydrolase"/>
</dbReference>
<dbReference type="GeneID" id="34607225"/>
<dbReference type="SUPFAM" id="SSF53474">
    <property type="entry name" value="alpha/beta-Hydrolases"/>
    <property type="match status" value="1"/>
</dbReference>
<evidence type="ECO:0000313" key="3">
    <source>
        <dbReference type="Proteomes" id="UP000184188"/>
    </source>
</evidence>
<dbReference type="AlphaFoldDB" id="A0A1L9SCY3"/>
<reference evidence="3" key="1">
    <citation type="journal article" date="2017" name="Genome Biol.">
        <title>Comparative genomics reveals high biological diversity and specific adaptations in the industrially and medically important fungal genus Aspergillus.</title>
        <authorList>
            <person name="de Vries R.P."/>
            <person name="Riley R."/>
            <person name="Wiebenga A."/>
            <person name="Aguilar-Osorio G."/>
            <person name="Amillis S."/>
            <person name="Uchima C.A."/>
            <person name="Anderluh G."/>
            <person name="Asadollahi M."/>
            <person name="Askin M."/>
            <person name="Barry K."/>
            <person name="Battaglia E."/>
            <person name="Bayram O."/>
            <person name="Benocci T."/>
            <person name="Braus-Stromeyer S.A."/>
            <person name="Caldana C."/>
            <person name="Canovas D."/>
            <person name="Cerqueira G.C."/>
            <person name="Chen F."/>
            <person name="Chen W."/>
            <person name="Choi C."/>
            <person name="Clum A."/>
            <person name="Dos Santos R.A."/>
            <person name="Damasio A.R."/>
            <person name="Diallinas G."/>
            <person name="Emri T."/>
            <person name="Fekete E."/>
            <person name="Flipphi M."/>
            <person name="Freyberg S."/>
            <person name="Gallo A."/>
            <person name="Gournas C."/>
            <person name="Habgood R."/>
            <person name="Hainaut M."/>
            <person name="Harispe M.L."/>
            <person name="Henrissat B."/>
            <person name="Hilden K.S."/>
            <person name="Hope R."/>
            <person name="Hossain A."/>
            <person name="Karabika E."/>
            <person name="Karaffa L."/>
            <person name="Karanyi Z."/>
            <person name="Krasevec N."/>
            <person name="Kuo A."/>
            <person name="Kusch H."/>
            <person name="LaButti K."/>
            <person name="Lagendijk E.L."/>
            <person name="Lapidus A."/>
            <person name="Levasseur A."/>
            <person name="Lindquist E."/>
            <person name="Lipzen A."/>
            <person name="Logrieco A.F."/>
            <person name="MacCabe A."/>
            <person name="Maekelae M.R."/>
            <person name="Malavazi I."/>
            <person name="Melin P."/>
            <person name="Meyer V."/>
            <person name="Mielnichuk N."/>
            <person name="Miskei M."/>
            <person name="Molnar A.P."/>
            <person name="Mule G."/>
            <person name="Ngan C.Y."/>
            <person name="Orejas M."/>
            <person name="Orosz E."/>
            <person name="Ouedraogo J.P."/>
            <person name="Overkamp K.M."/>
            <person name="Park H.-S."/>
            <person name="Perrone G."/>
            <person name="Piumi F."/>
            <person name="Punt P.J."/>
            <person name="Ram A.F."/>
            <person name="Ramon A."/>
            <person name="Rauscher S."/>
            <person name="Record E."/>
            <person name="Riano-Pachon D.M."/>
            <person name="Robert V."/>
            <person name="Roehrig J."/>
            <person name="Ruller R."/>
            <person name="Salamov A."/>
            <person name="Salih N.S."/>
            <person name="Samson R.A."/>
            <person name="Sandor E."/>
            <person name="Sanguinetti M."/>
            <person name="Schuetze T."/>
            <person name="Sepcic K."/>
            <person name="Shelest E."/>
            <person name="Sherlock G."/>
            <person name="Sophianopoulou V."/>
            <person name="Squina F.M."/>
            <person name="Sun H."/>
            <person name="Susca A."/>
            <person name="Todd R.B."/>
            <person name="Tsang A."/>
            <person name="Unkles S.E."/>
            <person name="van de Wiele N."/>
            <person name="van Rossen-Uffink D."/>
            <person name="Oliveira J.V."/>
            <person name="Vesth T.C."/>
            <person name="Visser J."/>
            <person name="Yu J.-H."/>
            <person name="Zhou M."/>
            <person name="Andersen M.R."/>
            <person name="Archer D.B."/>
            <person name="Baker S.E."/>
            <person name="Benoit I."/>
            <person name="Brakhage A.A."/>
            <person name="Braus G.H."/>
            <person name="Fischer R."/>
            <person name="Frisvad J.C."/>
            <person name="Goldman G.H."/>
            <person name="Houbraken J."/>
            <person name="Oakley B."/>
            <person name="Pocsi I."/>
            <person name="Scazzocchio C."/>
            <person name="Seiboth B."/>
            <person name="vanKuyk P.A."/>
            <person name="Wortman J."/>
            <person name="Dyer P.S."/>
            <person name="Grigoriev I.V."/>
        </authorList>
    </citation>
    <scope>NUCLEOTIDE SEQUENCE [LARGE SCALE GENOMIC DNA]</scope>
    <source>
        <strain evidence="3">CBS 506.65</strain>
    </source>
</reference>
<keyword evidence="3" id="KW-1185">Reference proteome</keyword>
<name>A0A1L9SCY3_9EURO</name>
<dbReference type="VEuPathDB" id="FungiDB:ASPZODRAFT_100245"/>
<dbReference type="Gene3D" id="3.40.50.1820">
    <property type="entry name" value="alpha/beta hydrolase"/>
    <property type="match status" value="1"/>
</dbReference>
<dbReference type="PANTHER" id="PTHR37017:SF11">
    <property type="entry name" value="ESTERASE_LIPASE_THIOESTERASE DOMAIN-CONTAINING PROTEIN"/>
    <property type="match status" value="1"/>
</dbReference>
<organism evidence="2 3">
    <name type="scientific">Penicilliopsis zonata CBS 506.65</name>
    <dbReference type="NCBI Taxonomy" id="1073090"/>
    <lineage>
        <taxon>Eukaryota</taxon>
        <taxon>Fungi</taxon>
        <taxon>Dikarya</taxon>
        <taxon>Ascomycota</taxon>
        <taxon>Pezizomycotina</taxon>
        <taxon>Eurotiomycetes</taxon>
        <taxon>Eurotiomycetidae</taxon>
        <taxon>Eurotiales</taxon>
        <taxon>Aspergillaceae</taxon>
        <taxon>Penicilliopsis</taxon>
    </lineage>
</organism>
<dbReference type="OrthoDB" id="408373at2759"/>
<proteinExistence type="predicted"/>
<evidence type="ECO:0000313" key="2">
    <source>
        <dbReference type="EMBL" id="OJJ45080.1"/>
    </source>
</evidence>
<dbReference type="EMBL" id="KV878346">
    <property type="protein sequence ID" value="OJJ45080.1"/>
    <property type="molecule type" value="Genomic_DNA"/>
</dbReference>
<dbReference type="Pfam" id="PF12697">
    <property type="entry name" value="Abhydrolase_6"/>
    <property type="match status" value="1"/>
</dbReference>
<dbReference type="RefSeq" id="XP_022579590.1">
    <property type="nucleotide sequence ID" value="XM_022720760.1"/>
</dbReference>
<sequence>MTQPTVVLVPGAWLTHAFYAPFLSLLERQGFPVHYAEYPSLDAADPSSASCQVDSDAILAHTVRPLIQDQGRDVLVLMHSYGAMCGSAAVASFSKTDRARRGQNGGVLALICLGAFLVPEGLSCAGFMGGSLPPWILLEEASQLNTVEDMTVLSADVQNLENIRTQLKPHATLAFNSPQPTPAFAEEAFRDRLAVILLDGDRAVPLFAQEGMVRGTGKTWIVKRMEGSSHLAPFAERMDECVCLIEEIRKLLD</sequence>
<evidence type="ECO:0000259" key="1">
    <source>
        <dbReference type="Pfam" id="PF12697"/>
    </source>
</evidence>
<dbReference type="PANTHER" id="PTHR37017">
    <property type="entry name" value="AB HYDROLASE-1 DOMAIN-CONTAINING PROTEIN-RELATED"/>
    <property type="match status" value="1"/>
</dbReference>
<protein>
    <recommendedName>
        <fullName evidence="1">AB hydrolase-1 domain-containing protein</fullName>
    </recommendedName>
</protein>
<dbReference type="InterPro" id="IPR000073">
    <property type="entry name" value="AB_hydrolase_1"/>
</dbReference>